<dbReference type="GO" id="GO:0009007">
    <property type="term" value="F:site-specific DNA-methyltransferase (adenine-specific) activity"/>
    <property type="evidence" value="ECO:0007669"/>
    <property type="project" value="TreeGrafter"/>
</dbReference>
<evidence type="ECO:0000256" key="2">
    <source>
        <dbReference type="ARBA" id="ARBA00022603"/>
    </source>
</evidence>
<comment type="caution">
    <text evidence="6">The sequence shown here is derived from an EMBL/GenBank/DDBJ whole genome shotgun (WGS) entry which is preliminary data.</text>
</comment>
<protein>
    <recommendedName>
        <fullName evidence="4">Methyltransferase</fullName>
        <ecNumber evidence="4">2.1.1.-</ecNumber>
    </recommendedName>
</protein>
<evidence type="ECO:0000256" key="1">
    <source>
        <dbReference type="ARBA" id="ARBA00006594"/>
    </source>
</evidence>
<dbReference type="SUPFAM" id="SSF53335">
    <property type="entry name" value="S-adenosyl-L-methionine-dependent methyltransferases"/>
    <property type="match status" value="1"/>
</dbReference>
<dbReference type="PROSITE" id="PS00092">
    <property type="entry name" value="N6_MTASE"/>
    <property type="match status" value="1"/>
</dbReference>
<dbReference type="GO" id="GO:0032259">
    <property type="term" value="P:methylation"/>
    <property type="evidence" value="ECO:0007669"/>
    <property type="project" value="UniProtKB-KW"/>
</dbReference>
<name>A0A1F5RMZ0_9BACT</name>
<dbReference type="EMBL" id="MFFU01000053">
    <property type="protein sequence ID" value="OGF15764.1"/>
    <property type="molecule type" value="Genomic_DNA"/>
</dbReference>
<gene>
    <name evidence="6" type="ORF">A3D54_00010</name>
</gene>
<accession>A0A1F5RMZ0</accession>
<evidence type="ECO:0000256" key="4">
    <source>
        <dbReference type="RuleBase" id="RU362026"/>
    </source>
</evidence>
<dbReference type="Proteomes" id="UP000177691">
    <property type="component" value="Unassembled WGS sequence"/>
</dbReference>
<dbReference type="Gene3D" id="3.40.50.150">
    <property type="entry name" value="Vaccinia Virus protein VP39"/>
    <property type="match status" value="1"/>
</dbReference>
<dbReference type="InterPro" id="IPR002052">
    <property type="entry name" value="DNA_methylase_N6_adenine_CS"/>
</dbReference>
<proteinExistence type="inferred from homology"/>
<dbReference type="PRINTS" id="PR00508">
    <property type="entry name" value="S21N4MTFRASE"/>
</dbReference>
<organism evidence="6 7">
    <name type="scientific">Candidatus Falkowbacteria bacterium RIFCSPHIGHO2_02_FULL_45_15</name>
    <dbReference type="NCBI Taxonomy" id="1797987"/>
    <lineage>
        <taxon>Bacteria</taxon>
        <taxon>Candidatus Falkowiibacteriota</taxon>
    </lineage>
</organism>
<evidence type="ECO:0000313" key="7">
    <source>
        <dbReference type="Proteomes" id="UP000177691"/>
    </source>
</evidence>
<dbReference type="PANTHER" id="PTHR13370:SF3">
    <property type="entry name" value="TRNA (GUANINE(10)-N2)-METHYLTRANSFERASE HOMOLOG"/>
    <property type="match status" value="1"/>
</dbReference>
<keyword evidence="2" id="KW-0489">Methyltransferase</keyword>
<dbReference type="GO" id="GO:0008170">
    <property type="term" value="F:N-methyltransferase activity"/>
    <property type="evidence" value="ECO:0007669"/>
    <property type="project" value="InterPro"/>
</dbReference>
<dbReference type="GO" id="GO:0003677">
    <property type="term" value="F:DNA binding"/>
    <property type="evidence" value="ECO:0007669"/>
    <property type="project" value="InterPro"/>
</dbReference>
<feature type="domain" description="DNA methylase N-4/N-6" evidence="5">
    <location>
        <begin position="37"/>
        <end position="257"/>
    </location>
</feature>
<dbReference type="EC" id="2.1.1.-" evidence="4"/>
<reference evidence="6 7" key="1">
    <citation type="journal article" date="2016" name="Nat. Commun.">
        <title>Thousands of microbial genomes shed light on interconnected biogeochemical processes in an aquifer system.</title>
        <authorList>
            <person name="Anantharaman K."/>
            <person name="Brown C.T."/>
            <person name="Hug L.A."/>
            <person name="Sharon I."/>
            <person name="Castelle C.J."/>
            <person name="Probst A.J."/>
            <person name="Thomas B.C."/>
            <person name="Singh A."/>
            <person name="Wilkins M.J."/>
            <person name="Karaoz U."/>
            <person name="Brodie E.L."/>
            <person name="Williams K.H."/>
            <person name="Hubbard S.S."/>
            <person name="Banfield J.F."/>
        </authorList>
    </citation>
    <scope>NUCLEOTIDE SEQUENCE [LARGE SCALE GENOMIC DNA]</scope>
</reference>
<sequence>MNIKKIKKFNGKTDIANSIIVGDCFVEMKKIKDEIFDMVFADPPYNMQLQNELYRPNKTKVDAVDDAWDQFDSFDAYDKFTKKWLMEVKRLMKKNATIWVIGSYHNIFRVGNIMQDLGFWILNDVHWIKSNPMPNFKGVRFTNATETLIWAVKDKKVKNYTFNYEEMKKYNRNKQMRNDWYFGICNGSERLRDNNGQKIHSTQKPLPLLERVILASTKESDLVFDPFAGTCTTAVAAYRHQRKFTMIEKEEFYIDWALKRFNKNFQTPLFKN</sequence>
<dbReference type="GO" id="GO:0005737">
    <property type="term" value="C:cytoplasm"/>
    <property type="evidence" value="ECO:0007669"/>
    <property type="project" value="TreeGrafter"/>
</dbReference>
<keyword evidence="3" id="KW-0808">Transferase</keyword>
<evidence type="ECO:0000259" key="5">
    <source>
        <dbReference type="Pfam" id="PF01555"/>
    </source>
</evidence>
<dbReference type="InterPro" id="IPR002941">
    <property type="entry name" value="DNA_methylase_N4/N6"/>
</dbReference>
<dbReference type="PANTHER" id="PTHR13370">
    <property type="entry name" value="RNA METHYLASE-RELATED"/>
    <property type="match status" value="1"/>
</dbReference>
<dbReference type="AlphaFoldDB" id="A0A1F5RMZ0"/>
<dbReference type="InterPro" id="IPR029063">
    <property type="entry name" value="SAM-dependent_MTases_sf"/>
</dbReference>
<comment type="similarity">
    <text evidence="1 4">Belongs to the N(4)/N(6)-methyltransferase family.</text>
</comment>
<evidence type="ECO:0000256" key="3">
    <source>
        <dbReference type="ARBA" id="ARBA00022679"/>
    </source>
</evidence>
<dbReference type="InterPro" id="IPR001091">
    <property type="entry name" value="RM_Methyltransferase"/>
</dbReference>
<evidence type="ECO:0000313" key="6">
    <source>
        <dbReference type="EMBL" id="OGF15764.1"/>
    </source>
</evidence>
<dbReference type="Pfam" id="PF01555">
    <property type="entry name" value="N6_N4_Mtase"/>
    <property type="match status" value="1"/>
</dbReference>